<comment type="caution">
    <text evidence="2">The sequence shown here is derived from an EMBL/GenBank/DDBJ whole genome shotgun (WGS) entry which is preliminary data.</text>
</comment>
<dbReference type="AlphaFoldDB" id="A0A1F7USA7"/>
<evidence type="ECO:0000313" key="2">
    <source>
        <dbReference type="EMBL" id="OGL81126.1"/>
    </source>
</evidence>
<gene>
    <name evidence="2" type="ORF">A2936_00815</name>
</gene>
<sequence>MTNKSIITRSIINALGVIVYVLLVASIFTVGKDIFGPMPGLFGPFVFLLLFVLSAAIVGSLIFGKPAFLFLDGQKKEALTMFLYTILWLFIVTFCTLAVVAILRP</sequence>
<evidence type="ECO:0000256" key="1">
    <source>
        <dbReference type="SAM" id="Phobius"/>
    </source>
</evidence>
<dbReference type="EMBL" id="MGEK01000033">
    <property type="protein sequence ID" value="OGL81126.1"/>
    <property type="molecule type" value="Genomic_DNA"/>
</dbReference>
<feature type="transmembrane region" description="Helical" evidence="1">
    <location>
        <begin position="82"/>
        <end position="103"/>
    </location>
</feature>
<evidence type="ECO:0000313" key="3">
    <source>
        <dbReference type="Proteomes" id="UP000176846"/>
    </source>
</evidence>
<feature type="transmembrane region" description="Helical" evidence="1">
    <location>
        <begin position="42"/>
        <end position="62"/>
    </location>
</feature>
<feature type="transmembrane region" description="Helical" evidence="1">
    <location>
        <begin position="12"/>
        <end position="30"/>
    </location>
</feature>
<accession>A0A1F7USA7</accession>
<organism evidence="2 3">
    <name type="scientific">Candidatus Uhrbacteria bacterium RIFCSPLOWO2_01_FULL_47_25</name>
    <dbReference type="NCBI Taxonomy" id="1802402"/>
    <lineage>
        <taxon>Bacteria</taxon>
        <taxon>Candidatus Uhriibacteriota</taxon>
    </lineage>
</organism>
<dbReference type="Proteomes" id="UP000176846">
    <property type="component" value="Unassembled WGS sequence"/>
</dbReference>
<keyword evidence="1" id="KW-0812">Transmembrane</keyword>
<protein>
    <submittedName>
        <fullName evidence="2">Uncharacterized protein</fullName>
    </submittedName>
</protein>
<keyword evidence="1" id="KW-0472">Membrane</keyword>
<proteinExistence type="predicted"/>
<reference evidence="2 3" key="1">
    <citation type="journal article" date="2016" name="Nat. Commun.">
        <title>Thousands of microbial genomes shed light on interconnected biogeochemical processes in an aquifer system.</title>
        <authorList>
            <person name="Anantharaman K."/>
            <person name="Brown C.T."/>
            <person name="Hug L.A."/>
            <person name="Sharon I."/>
            <person name="Castelle C.J."/>
            <person name="Probst A.J."/>
            <person name="Thomas B.C."/>
            <person name="Singh A."/>
            <person name="Wilkins M.J."/>
            <person name="Karaoz U."/>
            <person name="Brodie E.L."/>
            <person name="Williams K.H."/>
            <person name="Hubbard S.S."/>
            <person name="Banfield J.F."/>
        </authorList>
    </citation>
    <scope>NUCLEOTIDE SEQUENCE [LARGE SCALE GENOMIC DNA]</scope>
</reference>
<keyword evidence="1" id="KW-1133">Transmembrane helix</keyword>
<name>A0A1F7USA7_9BACT</name>